<organism evidence="1 2">
    <name type="scientific">Candidatus Chisholmbacteria bacterium RIFCSPLOWO2_01_FULL_49_14</name>
    <dbReference type="NCBI Taxonomy" id="1797593"/>
    <lineage>
        <taxon>Bacteria</taxon>
        <taxon>Candidatus Chisholmiibacteriota</taxon>
    </lineage>
</organism>
<evidence type="ECO:0008006" key="3">
    <source>
        <dbReference type="Google" id="ProtNLM"/>
    </source>
</evidence>
<evidence type="ECO:0000313" key="2">
    <source>
        <dbReference type="Proteomes" id="UP000176723"/>
    </source>
</evidence>
<dbReference type="InterPro" id="IPR025354">
    <property type="entry name" value="DUF4258"/>
</dbReference>
<evidence type="ECO:0000313" key="1">
    <source>
        <dbReference type="EMBL" id="OGY21417.1"/>
    </source>
</evidence>
<reference evidence="1 2" key="1">
    <citation type="journal article" date="2016" name="Nat. Commun.">
        <title>Thousands of microbial genomes shed light on interconnected biogeochemical processes in an aquifer system.</title>
        <authorList>
            <person name="Anantharaman K."/>
            <person name="Brown C.T."/>
            <person name="Hug L.A."/>
            <person name="Sharon I."/>
            <person name="Castelle C.J."/>
            <person name="Probst A.J."/>
            <person name="Thomas B.C."/>
            <person name="Singh A."/>
            <person name="Wilkins M.J."/>
            <person name="Karaoz U."/>
            <person name="Brodie E.L."/>
            <person name="Williams K.H."/>
            <person name="Hubbard S.S."/>
            <person name="Banfield J.F."/>
        </authorList>
    </citation>
    <scope>NUCLEOTIDE SEQUENCE [LARGE SCALE GENOMIC DNA]</scope>
</reference>
<dbReference type="Proteomes" id="UP000176723">
    <property type="component" value="Unassembled WGS sequence"/>
</dbReference>
<sequence length="101" mass="11960">MNKHFGGVIWTNHALNRLRDRGIKQGDAWAAWKRPDQSRYAKNKDSWIYYRTIGNQKVEVLAKQNEKREWIIVSVWSKSIKKKLEQNPSTLTTLIKKFFGL</sequence>
<proteinExistence type="predicted"/>
<gene>
    <name evidence="1" type="ORF">A3A65_00090</name>
</gene>
<dbReference type="STRING" id="1797593.A3A65_00090"/>
<protein>
    <recommendedName>
        <fullName evidence="3">DUF4258 domain-containing protein</fullName>
    </recommendedName>
</protein>
<accession>A0A1G1W1Z9</accession>
<name>A0A1G1W1Z9_9BACT</name>
<dbReference type="Pfam" id="PF14076">
    <property type="entry name" value="DUF4258"/>
    <property type="match status" value="1"/>
</dbReference>
<dbReference type="EMBL" id="MHCL01000011">
    <property type="protein sequence ID" value="OGY21417.1"/>
    <property type="molecule type" value="Genomic_DNA"/>
</dbReference>
<comment type="caution">
    <text evidence="1">The sequence shown here is derived from an EMBL/GenBank/DDBJ whole genome shotgun (WGS) entry which is preliminary data.</text>
</comment>
<dbReference type="AlphaFoldDB" id="A0A1G1W1Z9"/>